<sequence length="926" mass="101081">MSNNARYLLSMLSTSSSDSRPALLVTFESHRYLFNTPESISRVCVQNRIGLKRVGHVFAGDLSESTGLPGFILSAVETGNHEIQVVGPPGIDHLLASYRFFTRREKLSLKVSAIHASSSTVPPLLVFKDLNMTVFAVPLTPKFTSSPSTRTLASTKRRRSPSSSPPQRPKSPPALASSCTEEDPSTSTSTALSFDPEVPSFNPALLCGEAASQWRTLVLNDMFRGRKFVPEATPTQPSLPTHLKVGPYRQTPAYSTSRLPHPDESAFSGTVLSYVAVGPGSRGRFLPEEARKRGVPPGEAYKKLIEGQKVWVLKPQKVVAASADEIPRPKETRKERAKRTADERARLAAIVDGEGNGMWVEPSDCLGPGQAPSTFLVLNIPSPNYLDALLEHPPSHFTQVSPDSTFRTIFYFLGPNVLQDARLDKFVSSFSTDSGIAHRIASPDVASNNPVTFVASALLSFRLSYLDKHIFRLPQYTYLPADASPKVLSDSTRSQSSVTLLRTNDTFSETHELVVAKGVPFRTFDFDIPSSAADIEVARLKGDEKPQNVQDAAQAAWKAYEAAAKDVRQAVEQETAKRGSSSSDAHGDLCVTALGTGSAIPSKYRNVSATLLHLPGDEGYILLDAGEGTWGQIARCFGDDPKEGKEKVLRSIKMIFISHLHQDHHAGLTTLLRERAVLFPSPEQPLVIVGPPGVRVYLKEQQELFDLGLSASSSAPIRFIDSTALEAGKKLNESDTRRSVVQDLYSLTGLKSVTTVPVLHRCRCWGVVITHTSGWRAVFSGDTMPCEALVVAGQGASLLIHEATIEDGLEELARIKGHSTFGQAIDIARRMKAKHLLLTHFSARYPKLPPLSLNRPPASDGTEGTPIEPVVAIAFDMSKMRLDDFWKFERYRDAMDVLLGWDEATEDDKLDDGSTVVNAATITDMS</sequence>
<gene>
    <name evidence="13" type="ORF">BZ3500_MVSOF-1268-A1-R1_CHR4-2G07013</name>
</gene>
<dbReference type="Pfam" id="PF12706">
    <property type="entry name" value="Lactamase_B_2"/>
    <property type="match status" value="1"/>
</dbReference>
<accession>A0A2X0LN50</accession>
<dbReference type="PANTHER" id="PTHR12553">
    <property type="entry name" value="ZINC PHOSPHODIESTERASE ELAC PROTEIN 2"/>
    <property type="match status" value="1"/>
</dbReference>
<proteinExistence type="inferred from homology"/>
<feature type="compositionally biased region" description="Pro residues" evidence="11">
    <location>
        <begin position="163"/>
        <end position="172"/>
    </location>
</feature>
<evidence type="ECO:0000256" key="1">
    <source>
        <dbReference type="ARBA" id="ARBA00000402"/>
    </source>
</evidence>
<dbReference type="Gene3D" id="3.60.15.10">
    <property type="entry name" value="Ribonuclease Z/Hydroxyacylglutathione hydrolase-like"/>
    <property type="match status" value="2"/>
</dbReference>
<dbReference type="InterPro" id="IPR036866">
    <property type="entry name" value="RibonucZ/Hydroxyglut_hydro"/>
</dbReference>
<evidence type="ECO:0000256" key="7">
    <source>
        <dbReference type="ARBA" id="ARBA00022723"/>
    </source>
</evidence>
<keyword evidence="6" id="KW-0540">Nuclease</keyword>
<evidence type="ECO:0000256" key="3">
    <source>
        <dbReference type="ARBA" id="ARBA00007823"/>
    </source>
</evidence>
<feature type="region of interest" description="Disordered" evidence="11">
    <location>
        <begin position="144"/>
        <end position="195"/>
    </location>
</feature>
<evidence type="ECO:0000256" key="5">
    <source>
        <dbReference type="ARBA" id="ARBA00022694"/>
    </source>
</evidence>
<dbReference type="STRING" id="289078.A0A2X0LN50"/>
<dbReference type="EMBL" id="FMWP01000092">
    <property type="protein sequence ID" value="SCZ97135.1"/>
    <property type="molecule type" value="Genomic_DNA"/>
</dbReference>
<evidence type="ECO:0000256" key="2">
    <source>
        <dbReference type="ARBA" id="ARBA00001947"/>
    </source>
</evidence>
<dbReference type="SUPFAM" id="SSF56281">
    <property type="entry name" value="Metallo-hydrolase/oxidoreductase"/>
    <property type="match status" value="2"/>
</dbReference>
<organism evidence="13 14">
    <name type="scientific">Microbotryum saponariae</name>
    <dbReference type="NCBI Taxonomy" id="289078"/>
    <lineage>
        <taxon>Eukaryota</taxon>
        <taxon>Fungi</taxon>
        <taxon>Dikarya</taxon>
        <taxon>Basidiomycota</taxon>
        <taxon>Pucciniomycotina</taxon>
        <taxon>Microbotryomycetes</taxon>
        <taxon>Microbotryales</taxon>
        <taxon>Microbotryaceae</taxon>
        <taxon>Microbotryum</taxon>
    </lineage>
</organism>
<evidence type="ECO:0000256" key="4">
    <source>
        <dbReference type="ARBA" id="ARBA00012477"/>
    </source>
</evidence>
<evidence type="ECO:0000256" key="11">
    <source>
        <dbReference type="SAM" id="MobiDB-lite"/>
    </source>
</evidence>
<comment type="catalytic activity">
    <reaction evidence="1">
        <text>Endonucleolytic cleavage of RNA, removing extra 3' nucleotides from tRNA precursor, generating 3' termini of tRNAs. A 3'-hydroxy group is left at the tRNA terminus and a 5'-phosphoryl group is left at the trailer molecule.</text>
        <dbReference type="EC" id="3.1.26.11"/>
    </reaction>
</comment>
<keyword evidence="10" id="KW-0862">Zinc</keyword>
<feature type="domain" description="Metallo-beta-lactamase" evidence="12">
    <location>
        <begin position="606"/>
        <end position="818"/>
    </location>
</feature>
<dbReference type="GO" id="GO:1990180">
    <property type="term" value="P:mitochondrial tRNA 3'-end processing"/>
    <property type="evidence" value="ECO:0007669"/>
    <property type="project" value="TreeGrafter"/>
</dbReference>
<keyword evidence="7" id="KW-0479">Metal-binding</keyword>
<dbReference type="AlphaFoldDB" id="A0A2X0LN50"/>
<evidence type="ECO:0000313" key="14">
    <source>
        <dbReference type="Proteomes" id="UP000249723"/>
    </source>
</evidence>
<dbReference type="GO" id="GO:0042781">
    <property type="term" value="F:3'-tRNA processing endoribonuclease activity"/>
    <property type="evidence" value="ECO:0007669"/>
    <property type="project" value="UniProtKB-EC"/>
</dbReference>
<evidence type="ECO:0000313" key="13">
    <source>
        <dbReference type="EMBL" id="SCZ97135.1"/>
    </source>
</evidence>
<keyword evidence="8" id="KW-0255">Endonuclease</keyword>
<protein>
    <recommendedName>
        <fullName evidence="4">ribonuclease Z</fullName>
        <ecNumber evidence="4">3.1.26.11</ecNumber>
    </recommendedName>
</protein>
<dbReference type="CDD" id="cd07718">
    <property type="entry name" value="RNaseZ_ELAC1_ELAC2-C-term-like_MBL-fold"/>
    <property type="match status" value="1"/>
</dbReference>
<evidence type="ECO:0000256" key="10">
    <source>
        <dbReference type="ARBA" id="ARBA00022833"/>
    </source>
</evidence>
<dbReference type="GO" id="GO:0046872">
    <property type="term" value="F:metal ion binding"/>
    <property type="evidence" value="ECO:0007669"/>
    <property type="project" value="UniProtKB-KW"/>
</dbReference>
<feature type="compositionally biased region" description="Polar residues" evidence="11">
    <location>
        <begin position="144"/>
        <end position="153"/>
    </location>
</feature>
<evidence type="ECO:0000259" key="12">
    <source>
        <dbReference type="SMART" id="SM00849"/>
    </source>
</evidence>
<dbReference type="OrthoDB" id="527344at2759"/>
<reference evidence="14" key="1">
    <citation type="submission" date="2016-10" db="EMBL/GenBank/DDBJ databases">
        <authorList>
            <person name="Jeantristanb JTB J.-T."/>
            <person name="Ricardo R."/>
        </authorList>
    </citation>
    <scope>NUCLEOTIDE SEQUENCE [LARGE SCALE GENOMIC DNA]</scope>
</reference>
<dbReference type="InterPro" id="IPR047151">
    <property type="entry name" value="RNZ2-like"/>
</dbReference>
<dbReference type="EC" id="3.1.26.11" evidence="4"/>
<keyword evidence="5" id="KW-0819">tRNA processing</keyword>
<comment type="similarity">
    <text evidence="3">Belongs to the RNase Z family.</text>
</comment>
<dbReference type="Pfam" id="PF13691">
    <property type="entry name" value="Lactamase_B_4"/>
    <property type="match status" value="1"/>
</dbReference>
<evidence type="ECO:0000256" key="8">
    <source>
        <dbReference type="ARBA" id="ARBA00022759"/>
    </source>
</evidence>
<keyword evidence="9" id="KW-0378">Hydrolase</keyword>
<comment type="cofactor">
    <cofactor evidence="2">
        <name>Zn(2+)</name>
        <dbReference type="ChEBI" id="CHEBI:29105"/>
    </cofactor>
</comment>
<keyword evidence="14" id="KW-1185">Reference proteome</keyword>
<dbReference type="InterPro" id="IPR027794">
    <property type="entry name" value="tRNase_Z_dom"/>
</dbReference>
<dbReference type="PANTHER" id="PTHR12553:SF49">
    <property type="entry name" value="ZINC PHOSPHODIESTERASE ELAC PROTEIN 2"/>
    <property type="match status" value="1"/>
</dbReference>
<name>A0A2X0LN50_9BASI</name>
<evidence type="ECO:0000256" key="9">
    <source>
        <dbReference type="ARBA" id="ARBA00022801"/>
    </source>
</evidence>
<dbReference type="Proteomes" id="UP000249723">
    <property type="component" value="Unassembled WGS sequence"/>
</dbReference>
<dbReference type="InterPro" id="IPR001279">
    <property type="entry name" value="Metallo-B-lactamas"/>
</dbReference>
<dbReference type="GO" id="GO:0005739">
    <property type="term" value="C:mitochondrion"/>
    <property type="evidence" value="ECO:0007669"/>
    <property type="project" value="TreeGrafter"/>
</dbReference>
<evidence type="ECO:0000256" key="6">
    <source>
        <dbReference type="ARBA" id="ARBA00022722"/>
    </source>
</evidence>
<dbReference type="SMART" id="SM00849">
    <property type="entry name" value="Lactamase_B"/>
    <property type="match status" value="1"/>
</dbReference>